<evidence type="ECO:0000313" key="1">
    <source>
        <dbReference type="EMBL" id="KKN80611.1"/>
    </source>
</evidence>
<comment type="caution">
    <text evidence="1">The sequence shown here is derived from an EMBL/GenBank/DDBJ whole genome shotgun (WGS) entry which is preliminary data.</text>
</comment>
<proteinExistence type="predicted"/>
<reference evidence="1" key="1">
    <citation type="journal article" date="2015" name="Nature">
        <title>Complex archaea that bridge the gap between prokaryotes and eukaryotes.</title>
        <authorList>
            <person name="Spang A."/>
            <person name="Saw J.H."/>
            <person name="Jorgensen S.L."/>
            <person name="Zaremba-Niedzwiedzka K."/>
            <person name="Martijn J."/>
            <person name="Lind A.E."/>
            <person name="van Eijk R."/>
            <person name="Schleper C."/>
            <person name="Guy L."/>
            <person name="Ettema T.J."/>
        </authorList>
    </citation>
    <scope>NUCLEOTIDE SEQUENCE</scope>
</reference>
<name>A0A0F9W4M4_9ZZZZ</name>
<dbReference type="EMBL" id="LAZR01000228">
    <property type="protein sequence ID" value="KKN80611.1"/>
    <property type="molecule type" value="Genomic_DNA"/>
</dbReference>
<dbReference type="AlphaFoldDB" id="A0A0F9W4M4"/>
<accession>A0A0F9W4M4</accession>
<protein>
    <submittedName>
        <fullName evidence="1">Uncharacterized protein</fullName>
    </submittedName>
</protein>
<sequence length="388" mass="41542">MSTTANKYAPSLFRNPRFEGEVAAYASPFDPKVILVDRASLDKGTLRWGAVDCDSKMAMTAIRARSAMRKQMGESVTAGGASIPVFLAVHIAVNEACRALVANATESLIGADSTMAMPSEIAEQAAERIAGILNLDQSVAIEQLVSTNHLPCSPDLESILIAMDHISERYVVDSESRSADFPGFLLSAYHGARSPDHVTLFTELVLAEPELFGRLKSVPDLTFHAAQAIASNLHTDGDGFYTTNKAFIKAGQHKATVLAGLQGFITGDGMHQNIARAGLYEESADGNVTPIFENTLLSPAQMKTVIAQYRLTSFETAMDPEGFIPLISTAQEDQTSVYLAIDLIDGKYPTGDLFTKIADSNSIVCNQDEVNQIGLADHVSASAAPRLG</sequence>
<organism evidence="1">
    <name type="scientific">marine sediment metagenome</name>
    <dbReference type="NCBI Taxonomy" id="412755"/>
    <lineage>
        <taxon>unclassified sequences</taxon>
        <taxon>metagenomes</taxon>
        <taxon>ecological metagenomes</taxon>
    </lineage>
</organism>
<gene>
    <name evidence="1" type="ORF">LCGC14_0328300</name>
</gene>